<feature type="region of interest" description="Disordered" evidence="1">
    <location>
        <begin position="462"/>
        <end position="525"/>
    </location>
</feature>
<dbReference type="SUPFAM" id="SSF53300">
    <property type="entry name" value="vWA-like"/>
    <property type="match status" value="1"/>
</dbReference>
<feature type="region of interest" description="Disordered" evidence="1">
    <location>
        <begin position="424"/>
        <end position="450"/>
    </location>
</feature>
<organism evidence="3 4">
    <name type="scientific">Rasamsonia emersonii (strain ATCC 16479 / CBS 393.64 / IMI 116815)</name>
    <dbReference type="NCBI Taxonomy" id="1408163"/>
    <lineage>
        <taxon>Eukaryota</taxon>
        <taxon>Fungi</taxon>
        <taxon>Dikarya</taxon>
        <taxon>Ascomycota</taxon>
        <taxon>Pezizomycotina</taxon>
        <taxon>Eurotiomycetes</taxon>
        <taxon>Eurotiomycetidae</taxon>
        <taxon>Eurotiales</taxon>
        <taxon>Trichocomaceae</taxon>
        <taxon>Rasamsonia</taxon>
    </lineage>
</organism>
<proteinExistence type="predicted"/>
<dbReference type="OrthoDB" id="2142040at2759"/>
<dbReference type="InterPro" id="IPR002035">
    <property type="entry name" value="VWF_A"/>
</dbReference>
<accession>A0A0F4YY31</accession>
<dbReference type="PROSITE" id="PS50234">
    <property type="entry name" value="VWFA"/>
    <property type="match status" value="1"/>
</dbReference>
<dbReference type="RefSeq" id="XP_013329160.1">
    <property type="nucleotide sequence ID" value="XM_013473706.1"/>
</dbReference>
<gene>
    <name evidence="3" type="ORF">T310_3431</name>
</gene>
<dbReference type="PANTHER" id="PTHR34706">
    <property type="entry name" value="SLR1338 PROTEIN"/>
    <property type="match status" value="1"/>
</dbReference>
<evidence type="ECO:0000313" key="3">
    <source>
        <dbReference type="EMBL" id="KKA22548.1"/>
    </source>
</evidence>
<dbReference type="Gene3D" id="3.40.50.410">
    <property type="entry name" value="von Willebrand factor, type A domain"/>
    <property type="match status" value="1"/>
</dbReference>
<protein>
    <submittedName>
        <fullName evidence="3">Transcription factor RfeF</fullName>
    </submittedName>
</protein>
<dbReference type="STRING" id="1408163.A0A0F4YY31"/>
<dbReference type="Proteomes" id="UP000053958">
    <property type="component" value="Unassembled WGS sequence"/>
</dbReference>
<feature type="domain" description="VWFA" evidence="2">
    <location>
        <begin position="212"/>
        <end position="410"/>
    </location>
</feature>
<feature type="compositionally biased region" description="Low complexity" evidence="1">
    <location>
        <begin position="47"/>
        <end position="69"/>
    </location>
</feature>
<evidence type="ECO:0000259" key="2">
    <source>
        <dbReference type="PROSITE" id="PS50234"/>
    </source>
</evidence>
<name>A0A0F4YY31_RASE3</name>
<evidence type="ECO:0000313" key="4">
    <source>
        <dbReference type="Proteomes" id="UP000053958"/>
    </source>
</evidence>
<feature type="compositionally biased region" description="Low complexity" evidence="1">
    <location>
        <begin position="462"/>
        <end position="480"/>
    </location>
</feature>
<feature type="region of interest" description="Disordered" evidence="1">
    <location>
        <begin position="1"/>
        <end position="144"/>
    </location>
</feature>
<evidence type="ECO:0000256" key="1">
    <source>
        <dbReference type="SAM" id="MobiDB-lite"/>
    </source>
</evidence>
<dbReference type="InterPro" id="IPR036465">
    <property type="entry name" value="vWFA_dom_sf"/>
</dbReference>
<feature type="compositionally biased region" description="Pro residues" evidence="1">
    <location>
        <begin position="19"/>
        <end position="46"/>
    </location>
</feature>
<dbReference type="EMBL" id="LASV01000137">
    <property type="protein sequence ID" value="KKA22548.1"/>
    <property type="molecule type" value="Genomic_DNA"/>
</dbReference>
<dbReference type="AlphaFoldDB" id="A0A0F4YY31"/>
<comment type="caution">
    <text evidence="3">The sequence shown here is derived from an EMBL/GenBank/DDBJ whole genome shotgun (WGS) entry which is preliminary data.</text>
</comment>
<sequence length="525" mass="56915">MSRPYGHQPYPGQLQPGASQPPYPTSSPQPPYQPYSPAPPPRPGASPSPTSGSQYPGSPQPPNSQGYQQLTYNQSQQNYERPPPPPPPQQYGAPPESAIWTALSATGQPYNPYPTQGPPSSSAGSYGPPQPSAPHGGGPPARQANAQELASYRQLLIGTIQEKQLQNMYPPDKLERVVRNLEDAPDKIQKLMKEWNVPQEIAMDVIKLSLFDIVIYVDDSGSIQFEEDGSRLTQLRQILALIATAASKFDQDGVSIRFMNSDERGDNIRSKEDAEALVARVRFQGLTPMGTSLRNKVLEPMVIGPARAGRLEKPVLVITITDGQPAGEPHSAVADAVRSAVDELSRTRYGRGAISFQFTQVGTDLRAREFLSKLDEDPSIGNFIDCTSNFEVEQDEMSRANPPVHLTRELWVAKVMLGAIDSSYDTKDEKSSGRAGGAPPPPGQYGGYNQGAYAQNQAAYGYNQGGYPPQQSYGQPNYGQQGYGQPYGGYSQPPSGYAPYGQPQPGGYPPQQPGYGQAPPPPPRY</sequence>
<dbReference type="PANTHER" id="PTHR34706:SF2">
    <property type="entry name" value="RFEF"/>
    <property type="match status" value="1"/>
</dbReference>
<feature type="compositionally biased region" description="Polar residues" evidence="1">
    <location>
        <begin position="70"/>
        <end position="79"/>
    </location>
</feature>
<reference evidence="3 4" key="1">
    <citation type="submission" date="2015-04" db="EMBL/GenBank/DDBJ databases">
        <authorList>
            <person name="Heijne W.H."/>
            <person name="Fedorova N.D."/>
            <person name="Nierman W.C."/>
            <person name="Vollebregt A.W."/>
            <person name="Zhao Z."/>
            <person name="Wu L."/>
            <person name="Kumar M."/>
            <person name="Stam H."/>
            <person name="van den Berg M.A."/>
            <person name="Pel H.J."/>
        </authorList>
    </citation>
    <scope>NUCLEOTIDE SEQUENCE [LARGE SCALE GENOMIC DNA]</scope>
    <source>
        <strain evidence="3 4">CBS 393.64</strain>
    </source>
</reference>
<keyword evidence="4" id="KW-1185">Reference proteome</keyword>
<feature type="compositionally biased region" description="Low complexity" evidence="1">
    <location>
        <begin position="118"/>
        <end position="127"/>
    </location>
</feature>
<feature type="compositionally biased region" description="Pro residues" evidence="1">
    <location>
        <begin position="506"/>
        <end position="525"/>
    </location>
</feature>
<feature type="compositionally biased region" description="Low complexity" evidence="1">
    <location>
        <begin position="488"/>
        <end position="505"/>
    </location>
</feature>
<dbReference type="GeneID" id="25315780"/>